<comment type="caution">
    <text evidence="1">The sequence shown here is derived from an EMBL/GenBank/DDBJ whole genome shotgun (WGS) entry which is preliminary data.</text>
</comment>
<reference evidence="1" key="3">
    <citation type="submission" date="2019-09" db="EMBL/GenBank/DDBJ databases">
        <authorList>
            <person name="Zhang D.-C."/>
        </authorList>
    </citation>
    <scope>NUCLEOTIDE SEQUENCE</scope>
    <source>
        <strain evidence="1">RU-4-M-4</strain>
    </source>
</reference>
<dbReference type="RefSeq" id="WP_144115178.1">
    <property type="nucleotide sequence ID" value="NZ_JACHGE010000001.1"/>
</dbReference>
<dbReference type="Proteomes" id="UP000322315">
    <property type="component" value="Unassembled WGS sequence"/>
</dbReference>
<reference evidence="1 4" key="1">
    <citation type="journal article" date="2015" name="Int. J. Syst. Evol. Microbiol.">
        <title>Algibacter amylolyticus sp. nov., isolated from intertidal sediment.</title>
        <authorList>
            <person name="Zhang D.C."/>
            <person name="Wu J."/>
            <person name="Neuner K."/>
            <person name="Yao J."/>
            <person name="Margesin R."/>
        </authorList>
    </citation>
    <scope>NUCLEOTIDE SEQUENCE [LARGE SCALE GENOMIC DNA]</scope>
    <source>
        <strain evidence="1 4">RU-4-M-4</strain>
    </source>
</reference>
<reference evidence="2 3" key="2">
    <citation type="submission" date="2019-07" db="EMBL/GenBank/DDBJ databases">
        <title>Algibacter marinivivus sp. nov., isolated from the surface of a marine red alga.</title>
        <authorList>
            <person name="Zhong X."/>
            <person name="Xu W."/>
            <person name="Zhang Y."/>
            <person name="Zhang Q."/>
            <person name="Du Z."/>
        </authorList>
    </citation>
    <scope>NUCLEOTIDE SEQUENCE [LARGE SCALE GENOMIC DNA]</scope>
    <source>
        <strain evidence="2 3">RU-4-M-4</strain>
    </source>
</reference>
<protein>
    <submittedName>
        <fullName evidence="1">Uncharacterized protein</fullName>
    </submittedName>
</protein>
<proteinExistence type="predicted"/>
<dbReference type="EMBL" id="VMBF01000001">
    <property type="protein sequence ID" value="TSJ82082.1"/>
    <property type="molecule type" value="Genomic_DNA"/>
</dbReference>
<keyword evidence="3" id="KW-1185">Reference proteome</keyword>
<gene>
    <name evidence="1" type="ORF">F2B50_03080</name>
    <name evidence="2" type="ORF">FPF71_03080</name>
</gene>
<name>A0A5M7BHQ5_9FLAO</name>
<dbReference type="AlphaFoldDB" id="A0A5M7BHQ5"/>
<dbReference type="Proteomes" id="UP000315145">
    <property type="component" value="Unassembled WGS sequence"/>
</dbReference>
<evidence type="ECO:0000313" key="1">
    <source>
        <dbReference type="EMBL" id="KAA5827837.1"/>
    </source>
</evidence>
<evidence type="ECO:0000313" key="2">
    <source>
        <dbReference type="EMBL" id="TSJ82082.1"/>
    </source>
</evidence>
<dbReference type="OrthoDB" id="881763at2"/>
<sequence length="196" mass="22081">MRKTRISKLKKLLNFKIKIKPMKKLILILIIIPLITLNTTSCINDDDVSKDPIDQLPLGTQTGENTFGCLINGKPLSVSNSREITAIYQGGVLQLGGGEENSNEDIDITINLEAPLDIDTSYDLTSYPNYISKFRKILNNVNCSYEYLDTYEGSIKLSKFDRVNYIVSGTFEFSTVTDNCETINITDGRFDMKYIP</sequence>
<evidence type="ECO:0000313" key="4">
    <source>
        <dbReference type="Proteomes" id="UP000322315"/>
    </source>
</evidence>
<accession>A0A5M7BHQ5</accession>
<dbReference type="EMBL" id="VWRS01000001">
    <property type="protein sequence ID" value="KAA5827837.1"/>
    <property type="molecule type" value="Genomic_DNA"/>
</dbReference>
<organism evidence="1 4">
    <name type="scientific">Algibacter amylolyticus</name>
    <dbReference type="NCBI Taxonomy" id="1608400"/>
    <lineage>
        <taxon>Bacteria</taxon>
        <taxon>Pseudomonadati</taxon>
        <taxon>Bacteroidota</taxon>
        <taxon>Flavobacteriia</taxon>
        <taxon>Flavobacteriales</taxon>
        <taxon>Flavobacteriaceae</taxon>
        <taxon>Algibacter</taxon>
    </lineage>
</organism>
<evidence type="ECO:0000313" key="3">
    <source>
        <dbReference type="Proteomes" id="UP000315145"/>
    </source>
</evidence>